<feature type="compositionally biased region" description="Basic and acidic residues" evidence="1">
    <location>
        <begin position="141"/>
        <end position="162"/>
    </location>
</feature>
<evidence type="ECO:0000313" key="2">
    <source>
        <dbReference type="EMBL" id="CAB9506681.1"/>
    </source>
</evidence>
<evidence type="ECO:0000256" key="1">
    <source>
        <dbReference type="SAM" id="MobiDB-lite"/>
    </source>
</evidence>
<keyword evidence="3" id="KW-1185">Reference proteome</keyword>
<sequence length="192" mass="20437">MKRNYTGPDNEYTTEVGDEHVQGVDPNDTVVLLPLVCDGDLAVHGLFLLNGLDALIEHHVTVFAPFFGVAYGSNIIYEDAAERFLERTLCVTESAPLNTAAMELHAGLRLGNVEWDRDANSQADSTDESASAGGDGLDPPNADRDAGDGRFAPDADADDGRPDADQVKALLATVVLPLLISMLIKIATGESE</sequence>
<name>A0A9N8HA12_9STRA</name>
<protein>
    <submittedName>
        <fullName evidence="2">Uncharacterized protein</fullName>
    </submittedName>
</protein>
<gene>
    <name evidence="2" type="ORF">SEMRO_275_G105680.1</name>
</gene>
<dbReference type="EMBL" id="CAICTM010000274">
    <property type="protein sequence ID" value="CAB9506681.1"/>
    <property type="molecule type" value="Genomic_DNA"/>
</dbReference>
<organism evidence="2 3">
    <name type="scientific">Seminavis robusta</name>
    <dbReference type="NCBI Taxonomy" id="568900"/>
    <lineage>
        <taxon>Eukaryota</taxon>
        <taxon>Sar</taxon>
        <taxon>Stramenopiles</taxon>
        <taxon>Ochrophyta</taxon>
        <taxon>Bacillariophyta</taxon>
        <taxon>Bacillariophyceae</taxon>
        <taxon>Bacillariophycidae</taxon>
        <taxon>Naviculales</taxon>
        <taxon>Naviculaceae</taxon>
        <taxon>Seminavis</taxon>
    </lineage>
</organism>
<feature type="region of interest" description="Disordered" evidence="1">
    <location>
        <begin position="119"/>
        <end position="162"/>
    </location>
</feature>
<proteinExistence type="predicted"/>
<dbReference type="AlphaFoldDB" id="A0A9N8HA12"/>
<evidence type="ECO:0000313" key="3">
    <source>
        <dbReference type="Proteomes" id="UP001153069"/>
    </source>
</evidence>
<reference evidence="2" key="1">
    <citation type="submission" date="2020-06" db="EMBL/GenBank/DDBJ databases">
        <authorList>
            <consortium name="Plant Systems Biology data submission"/>
        </authorList>
    </citation>
    <scope>NUCLEOTIDE SEQUENCE</scope>
    <source>
        <strain evidence="2">D6</strain>
    </source>
</reference>
<accession>A0A9N8HA12</accession>
<dbReference type="Proteomes" id="UP001153069">
    <property type="component" value="Unassembled WGS sequence"/>
</dbReference>
<comment type="caution">
    <text evidence="2">The sequence shown here is derived from an EMBL/GenBank/DDBJ whole genome shotgun (WGS) entry which is preliminary data.</text>
</comment>